<comment type="caution">
    <text evidence="1">The sequence shown here is derived from an EMBL/GenBank/DDBJ whole genome shotgun (WGS) entry which is preliminary data.</text>
</comment>
<dbReference type="EMBL" id="JFHC01000006">
    <property type="protein sequence ID" value="KDR43627.1"/>
    <property type="molecule type" value="Genomic_DNA"/>
</dbReference>
<evidence type="ECO:0000313" key="1">
    <source>
        <dbReference type="EMBL" id="KDR43627.1"/>
    </source>
</evidence>
<evidence type="ECO:0000313" key="2">
    <source>
        <dbReference type="Proteomes" id="UP000027466"/>
    </source>
</evidence>
<dbReference type="AlphaFoldDB" id="A0A069PT96"/>
<reference evidence="1 2" key="1">
    <citation type="submission" date="2014-03" db="EMBL/GenBank/DDBJ databases">
        <title>Draft Genome Sequences of Four Burkholderia Strains.</title>
        <authorList>
            <person name="Liu X.Y."/>
            <person name="Li C.X."/>
            <person name="Xu J.H."/>
        </authorList>
    </citation>
    <scope>NUCLEOTIDE SEQUENCE [LARGE SCALE GENOMIC DNA]</scope>
    <source>
        <strain evidence="1 2">DSM 50014</strain>
    </source>
</reference>
<dbReference type="Proteomes" id="UP000027466">
    <property type="component" value="Unassembled WGS sequence"/>
</dbReference>
<protein>
    <recommendedName>
        <fullName evidence="3">Secreted protein</fullName>
    </recommendedName>
</protein>
<keyword evidence="2" id="KW-1185">Reference proteome</keyword>
<gene>
    <name evidence="1" type="ORF">BG61_32520</name>
</gene>
<accession>A0A069PT96</accession>
<organism evidence="1 2">
    <name type="scientific">Caballeronia glathei</name>
    <dbReference type="NCBI Taxonomy" id="60547"/>
    <lineage>
        <taxon>Bacteria</taxon>
        <taxon>Pseudomonadati</taxon>
        <taxon>Pseudomonadota</taxon>
        <taxon>Betaproteobacteria</taxon>
        <taxon>Burkholderiales</taxon>
        <taxon>Burkholderiaceae</taxon>
        <taxon>Caballeronia</taxon>
    </lineage>
</organism>
<evidence type="ECO:0008006" key="3">
    <source>
        <dbReference type="Google" id="ProtNLM"/>
    </source>
</evidence>
<name>A0A069PT96_9BURK</name>
<sequence length="122" mass="13731">MSMQTEFPFTLPRGYVDAEGNVHREGVMRLATANDEIAPMKDPRVQSNPGYLAVILLSRVVRRLGDLPQVNPRVVEELFAADFAHLEDLYRRINANGHNRLHVVCPGCEKKFEVEVDASGEQ</sequence>
<dbReference type="STRING" id="60547.GCA_000751215_02271"/>
<proteinExistence type="predicted"/>